<evidence type="ECO:0000259" key="1">
    <source>
        <dbReference type="Pfam" id="PF00339"/>
    </source>
</evidence>
<protein>
    <recommendedName>
        <fullName evidence="1">Arrestin-like N-terminal domain-containing protein</fullName>
    </recommendedName>
</protein>
<evidence type="ECO:0000313" key="3">
    <source>
        <dbReference type="Proteomes" id="UP000037923"/>
    </source>
</evidence>
<dbReference type="SUPFAM" id="SSF81296">
    <property type="entry name" value="E set domains"/>
    <property type="match status" value="1"/>
</dbReference>
<dbReference type="RefSeq" id="XP_015664156.1">
    <property type="nucleotide sequence ID" value="XM_015796148.1"/>
</dbReference>
<dbReference type="AlphaFoldDB" id="A0A0N1J5E7"/>
<dbReference type="VEuPathDB" id="TriTrypDB:LpyrH10_01_0870"/>
<gene>
    <name evidence="2" type="ORF">ABB37_00087</name>
</gene>
<dbReference type="Proteomes" id="UP000037923">
    <property type="component" value="Unassembled WGS sequence"/>
</dbReference>
<dbReference type="InterPro" id="IPR014756">
    <property type="entry name" value="Ig_E-set"/>
</dbReference>
<sequence length="384" mass="41581">MFFDRDKVKLQIDTDGKTAFQPGQAVTGCLRVEVVKDVDVTAIRLFARGKETTSFTVKKSGSGRQTSEESYVHYEHLITFFGFSKESGRTGGASLQAGNYEYPFQFVLPVTAPPSYRCRMSAGTAELTYILRAVVDIPRGFDGKEEVSFVVLPTIAQQQYDQLRGASKEATNPNLALSIDPGCCGMNKDPGAALQLTAVVPMIAFIPPPVYSYNTTNENYALGSLTTAASGDAKVMVRLTLQNLCRKAHIHCVHVVLQQHQRLMAQGNVADALQTIATTEVSPPSGKLIPRTTATFDVPLRLPDAVRYASKMSKSAPLPTMETPCLQVSNVLTISFPGLGAEAVVTISDVFPVVAAIDSTNSVPMIPCSYRENTIYPEEKLGAE</sequence>
<dbReference type="PANTHER" id="PTHR11188:SF17">
    <property type="entry name" value="FI21816P1"/>
    <property type="match status" value="1"/>
</dbReference>
<dbReference type="GO" id="GO:0005737">
    <property type="term" value="C:cytoplasm"/>
    <property type="evidence" value="ECO:0007669"/>
    <property type="project" value="TreeGrafter"/>
</dbReference>
<accession>A0A0N1J5E7</accession>
<dbReference type="GO" id="GO:0015031">
    <property type="term" value="P:protein transport"/>
    <property type="evidence" value="ECO:0007669"/>
    <property type="project" value="TreeGrafter"/>
</dbReference>
<dbReference type="InterPro" id="IPR014752">
    <property type="entry name" value="Arrestin-like_C"/>
</dbReference>
<dbReference type="RefSeq" id="XP_015664157.1">
    <property type="nucleotide sequence ID" value="XM_015796149.1"/>
</dbReference>
<name>A0A0N1J5E7_LEPPY</name>
<dbReference type="PROSITE" id="PS51257">
    <property type="entry name" value="PROKAR_LIPOPROTEIN"/>
    <property type="match status" value="1"/>
</dbReference>
<comment type="caution">
    <text evidence="2">The sequence shown here is derived from an EMBL/GenBank/DDBJ whole genome shotgun (WGS) entry which is preliminary data.</text>
</comment>
<dbReference type="PANTHER" id="PTHR11188">
    <property type="entry name" value="ARRESTIN DOMAIN CONTAINING PROTEIN"/>
    <property type="match status" value="1"/>
</dbReference>
<dbReference type="GeneID" id="26900385"/>
<dbReference type="InterPro" id="IPR050357">
    <property type="entry name" value="Arrestin_domain-protein"/>
</dbReference>
<feature type="domain" description="Arrestin-like N-terminal" evidence="1">
    <location>
        <begin position="11"/>
        <end position="155"/>
    </location>
</feature>
<dbReference type="InterPro" id="IPR011021">
    <property type="entry name" value="Arrestin-like_N"/>
</dbReference>
<organism evidence="2 3">
    <name type="scientific">Leptomonas pyrrhocoris</name>
    <name type="common">Firebug parasite</name>
    <dbReference type="NCBI Taxonomy" id="157538"/>
    <lineage>
        <taxon>Eukaryota</taxon>
        <taxon>Discoba</taxon>
        <taxon>Euglenozoa</taxon>
        <taxon>Kinetoplastea</taxon>
        <taxon>Metakinetoplastina</taxon>
        <taxon>Trypanosomatida</taxon>
        <taxon>Trypanosomatidae</taxon>
        <taxon>Leishmaniinae</taxon>
        <taxon>Leptomonas</taxon>
    </lineage>
</organism>
<keyword evidence="3" id="KW-1185">Reference proteome</keyword>
<dbReference type="Gene3D" id="2.60.40.640">
    <property type="match status" value="1"/>
</dbReference>
<dbReference type="OMA" id="TIEAPMI"/>
<dbReference type="OrthoDB" id="260919at2759"/>
<evidence type="ECO:0000313" key="2">
    <source>
        <dbReference type="EMBL" id="KPA85718.1"/>
    </source>
</evidence>
<proteinExistence type="predicted"/>
<reference evidence="2 3" key="1">
    <citation type="submission" date="2015-07" db="EMBL/GenBank/DDBJ databases">
        <title>High-quality genome of monoxenous trypanosomatid Leptomonas pyrrhocoris.</title>
        <authorList>
            <person name="Flegontov P."/>
            <person name="Butenko A."/>
            <person name="Firsov S."/>
            <person name="Vlcek C."/>
            <person name="Logacheva M.D."/>
            <person name="Field M."/>
            <person name="Filatov D."/>
            <person name="Flegontova O."/>
            <person name="Gerasimov E."/>
            <person name="Jackson A.P."/>
            <person name="Kelly S."/>
            <person name="Opperdoes F."/>
            <person name="O'Reilly A."/>
            <person name="Votypka J."/>
            <person name="Yurchenko V."/>
            <person name="Lukes J."/>
        </authorList>
    </citation>
    <scope>NUCLEOTIDE SEQUENCE [LARGE SCALE GENOMIC DNA]</scope>
    <source>
        <strain evidence="2">H10</strain>
    </source>
</reference>
<dbReference type="EMBL" id="LGTL01000001">
    <property type="protein sequence ID" value="KPA85718.1"/>
    <property type="molecule type" value="Genomic_DNA"/>
</dbReference>
<dbReference type="EMBL" id="LGTL01000001">
    <property type="protein sequence ID" value="KPA85717.1"/>
    <property type="molecule type" value="Genomic_DNA"/>
</dbReference>
<dbReference type="Pfam" id="PF00339">
    <property type="entry name" value="Arrestin_N"/>
    <property type="match status" value="1"/>
</dbReference>